<organism evidence="2 3">
    <name type="scientific">Candidatus Intestinimonas merdavium</name>
    <dbReference type="NCBI Taxonomy" id="2838622"/>
    <lineage>
        <taxon>Bacteria</taxon>
        <taxon>Bacillati</taxon>
        <taxon>Bacillota</taxon>
        <taxon>Clostridia</taxon>
        <taxon>Eubacteriales</taxon>
        <taxon>Intestinimonas</taxon>
    </lineage>
</organism>
<accession>A0A9D1Z6I8</accession>
<dbReference type="Gene3D" id="1.10.287.1060">
    <property type="entry name" value="ESAT-6-like"/>
    <property type="match status" value="1"/>
</dbReference>
<reference evidence="2" key="2">
    <citation type="submission" date="2021-04" db="EMBL/GenBank/DDBJ databases">
        <authorList>
            <person name="Gilroy R."/>
        </authorList>
    </citation>
    <scope>NUCLEOTIDE SEQUENCE</scope>
    <source>
        <strain evidence="2">CHK33-7979</strain>
    </source>
</reference>
<name>A0A9D1Z6I8_9FIRM</name>
<comment type="caution">
    <text evidence="2">The sequence shown here is derived from an EMBL/GenBank/DDBJ whole genome shotgun (WGS) entry which is preliminary data.</text>
</comment>
<dbReference type="InterPro" id="IPR011989">
    <property type="entry name" value="ARM-like"/>
</dbReference>
<feature type="region of interest" description="Disordered" evidence="1">
    <location>
        <begin position="683"/>
        <end position="702"/>
    </location>
</feature>
<reference evidence="2" key="1">
    <citation type="journal article" date="2021" name="PeerJ">
        <title>Extensive microbial diversity within the chicken gut microbiome revealed by metagenomics and culture.</title>
        <authorList>
            <person name="Gilroy R."/>
            <person name="Ravi A."/>
            <person name="Getino M."/>
            <person name="Pursley I."/>
            <person name="Horton D.L."/>
            <person name="Alikhan N.F."/>
            <person name="Baker D."/>
            <person name="Gharbi K."/>
            <person name="Hall N."/>
            <person name="Watson M."/>
            <person name="Adriaenssens E.M."/>
            <person name="Foster-Nyarko E."/>
            <person name="Jarju S."/>
            <person name="Secka A."/>
            <person name="Antonio M."/>
            <person name="Oren A."/>
            <person name="Chaudhuri R.R."/>
            <person name="La Ragione R."/>
            <person name="Hildebrand F."/>
            <person name="Pallen M.J."/>
        </authorList>
    </citation>
    <scope>NUCLEOTIDE SEQUENCE</scope>
    <source>
        <strain evidence="2">CHK33-7979</strain>
    </source>
</reference>
<dbReference type="Proteomes" id="UP000886824">
    <property type="component" value="Unassembled WGS sequence"/>
</dbReference>
<sequence>MAYDIGPKIGIDGEAEFRKSLQAINQQLRTLGSEMKAVTSSFLEGDESQEALAAQTDVLNRQIDAQRQKLSQLQKGLEASAQKYGENDTRTLKWAQAVHEATADLNQMQAKLAKTEGGLDGLADATEEAGAAAEAAGGKFGTMTVAMGNLISSGIQTAVSAAADLVGTLFHLDETTEEYRKNQGLLNTAFEKAGYSAATADSAYQSLYRIIGDSDVATEAAQQMASLSKSQENFAAWAKIGAGVAGVFGDALPLNNLYEAANETSRTGTLTGQLTDAILRAGHSEEEFNQKLAEAGTEAERNQLILETLSDYYDGASEAFYRNNEAMMASREAQAQMDASLGALGETIADVKTRLTAELTPALAGVVAAFGSVLSGESGAGAALAGSIAELVNGVSALAPEVLAAGVETVGALVSGIAQSLPAVLAAGGELLTELTAGVLSALPALTASAPAAVGEFLTALTQQLPQIIAQGVEVLNALVSGILSAIPDLVAALPQVLSALFDFLAAHQTSVLAAGVDILLNLVSGLLEAIPELVAALPEIISAITQGMAKAAPELIQSGFTLLIRLTEGILSAVPELVAVLPQIIQAVIEGIRALMGGIVDIGEGIVEGLWQGIQNMAGWIKSKVIDFFSGIVDSAKDLLGIHSPSTVFAGMGKNMALGLGEGFEDEMRLVQRDIDRSMGELAGPSLSAPNPVETASEKGQVRSQDAVSTALADAVRSALQGAAVYLNGRRVGTLITQQQNAATVARGQTQVYYL</sequence>
<dbReference type="SUPFAM" id="SSF48371">
    <property type="entry name" value="ARM repeat"/>
    <property type="match status" value="1"/>
</dbReference>
<dbReference type="AlphaFoldDB" id="A0A9D1Z6I8"/>
<gene>
    <name evidence="2" type="ORF">H9826_11490</name>
</gene>
<evidence type="ECO:0000313" key="3">
    <source>
        <dbReference type="Proteomes" id="UP000886824"/>
    </source>
</evidence>
<evidence type="ECO:0000313" key="2">
    <source>
        <dbReference type="EMBL" id="HIY74570.1"/>
    </source>
</evidence>
<dbReference type="Gene3D" id="1.25.10.10">
    <property type="entry name" value="Leucine-rich Repeat Variant"/>
    <property type="match status" value="1"/>
</dbReference>
<dbReference type="EMBL" id="DXCX01000124">
    <property type="protein sequence ID" value="HIY74570.1"/>
    <property type="molecule type" value="Genomic_DNA"/>
</dbReference>
<proteinExistence type="predicted"/>
<evidence type="ECO:0000256" key="1">
    <source>
        <dbReference type="SAM" id="MobiDB-lite"/>
    </source>
</evidence>
<protein>
    <recommendedName>
        <fullName evidence="4">Phage tail protein</fullName>
    </recommendedName>
</protein>
<dbReference type="InterPro" id="IPR016024">
    <property type="entry name" value="ARM-type_fold"/>
</dbReference>
<evidence type="ECO:0008006" key="4">
    <source>
        <dbReference type="Google" id="ProtNLM"/>
    </source>
</evidence>